<feature type="transmembrane region" description="Helical" evidence="6">
    <location>
        <begin position="303"/>
        <end position="319"/>
    </location>
</feature>
<dbReference type="PANTHER" id="PTHR21229:SF72">
    <property type="entry name" value="(RAPE) HYPOTHETICAL PROTEIN"/>
    <property type="match status" value="1"/>
</dbReference>
<evidence type="ECO:0000256" key="7">
    <source>
        <dbReference type="SAM" id="SignalP"/>
    </source>
</evidence>
<dbReference type="Proteomes" id="UP000626092">
    <property type="component" value="Unassembled WGS sequence"/>
</dbReference>
<feature type="transmembrane region" description="Helical" evidence="6">
    <location>
        <begin position="411"/>
        <end position="432"/>
    </location>
</feature>
<dbReference type="PANTHER" id="PTHR21229">
    <property type="entry name" value="LUNG SEVEN TRANSMEMBRANE RECEPTOR"/>
    <property type="match status" value="1"/>
</dbReference>
<comment type="caution">
    <text evidence="10">The sequence shown here is derived from an EMBL/GenBank/DDBJ whole genome shotgun (WGS) entry which is preliminary data.</text>
</comment>
<gene>
    <name evidence="10" type="ORF">RHSIM_Rhsim05G0015900</name>
</gene>
<dbReference type="InterPro" id="IPR054103">
    <property type="entry name" value="CAND6-7_N"/>
</dbReference>
<dbReference type="AlphaFoldDB" id="A0A834GXL1"/>
<dbReference type="InterPro" id="IPR053937">
    <property type="entry name" value="GOST_TM"/>
</dbReference>
<evidence type="ECO:0000256" key="2">
    <source>
        <dbReference type="ARBA" id="ARBA00022692"/>
    </source>
</evidence>
<feature type="signal peptide" evidence="7">
    <location>
        <begin position="1"/>
        <end position="29"/>
    </location>
</feature>
<proteinExistence type="predicted"/>
<keyword evidence="2 6" id="KW-0812">Transmembrane</keyword>
<evidence type="ECO:0000256" key="1">
    <source>
        <dbReference type="ARBA" id="ARBA00004141"/>
    </source>
</evidence>
<feature type="transmembrane region" description="Helical" evidence="6">
    <location>
        <begin position="198"/>
        <end position="216"/>
    </location>
</feature>
<sequence length="460" mass="52162">MHQITFPDTHLRFLTLFFFLIVQLPTTIGDIKTIAISSDSCPTVLLEDFCFDLTGHLSLKVSNVSIKTTSTAPINSSRIGFFFGDRLAIKTYHLLIRPEEAKTCILETPDQIPGAFPPIATFAELSPPPQSSISKTLPIPAFVLKNKTLPIPSPDHLVIFFSNCEQNTSVSMQVHVETYNLDRNGKDYLEAGTTQLPMIYFIFSVLYLPFLALWLYLCHKNRSFVRKIHILMALLVVMKSLNLFFEAEDKHYVKASGTPHGWDLWFYLFQSLRALLLLTVIMLIGTGWTILKPRLHASDKKNLAVGVTIQVIANIAHVYTDESGLSNSNHLYLCLSLILLDYLGFAIVFVPVFSSIKTLKEAAKTDGTAAQDLGKMRLLGYFNGCVFTFWVLKWAWISVREIRDDDCSLEWLFVIVVETVTLGCYIVMFYLFRPREQNGYFVVEDEETALATIDKEFADY</sequence>
<accession>A0A834GXL1</accession>
<feature type="transmembrane region" description="Helical" evidence="6">
    <location>
        <begin position="378"/>
        <end position="399"/>
    </location>
</feature>
<feature type="domain" description="CAND6/7 N-terminal" evidence="9">
    <location>
        <begin position="32"/>
        <end position="180"/>
    </location>
</feature>
<evidence type="ECO:0000259" key="9">
    <source>
        <dbReference type="Pfam" id="PF21904"/>
    </source>
</evidence>
<keyword evidence="5 6" id="KW-0472">Membrane</keyword>
<keyword evidence="4 6" id="KW-1133">Transmembrane helix</keyword>
<evidence type="ECO:0000313" key="10">
    <source>
        <dbReference type="EMBL" id="KAF7142951.1"/>
    </source>
</evidence>
<dbReference type="EMBL" id="WJXA01000005">
    <property type="protein sequence ID" value="KAF7142951.1"/>
    <property type="molecule type" value="Genomic_DNA"/>
</dbReference>
<keyword evidence="3 7" id="KW-0732">Signal</keyword>
<dbReference type="GO" id="GO:0005794">
    <property type="term" value="C:Golgi apparatus"/>
    <property type="evidence" value="ECO:0007669"/>
    <property type="project" value="TreeGrafter"/>
</dbReference>
<name>A0A834GXL1_RHOSS</name>
<feature type="transmembrane region" description="Helical" evidence="6">
    <location>
        <begin position="228"/>
        <end position="245"/>
    </location>
</feature>
<feature type="transmembrane region" description="Helical" evidence="6">
    <location>
        <begin position="331"/>
        <end position="354"/>
    </location>
</feature>
<reference evidence="10" key="1">
    <citation type="submission" date="2019-11" db="EMBL/GenBank/DDBJ databases">
        <authorList>
            <person name="Liu Y."/>
            <person name="Hou J."/>
            <person name="Li T.-Q."/>
            <person name="Guan C.-H."/>
            <person name="Wu X."/>
            <person name="Wu H.-Z."/>
            <person name="Ling F."/>
            <person name="Zhang R."/>
            <person name="Shi X.-G."/>
            <person name="Ren J.-P."/>
            <person name="Chen E.-F."/>
            <person name="Sun J.-M."/>
        </authorList>
    </citation>
    <scope>NUCLEOTIDE SEQUENCE</scope>
    <source>
        <strain evidence="10">Adult_tree_wgs_1</strain>
        <tissue evidence="10">Leaves</tissue>
    </source>
</reference>
<dbReference type="InterPro" id="IPR009637">
    <property type="entry name" value="GPR107/GPR108-like"/>
</dbReference>
<evidence type="ECO:0000313" key="11">
    <source>
        <dbReference type="Proteomes" id="UP000626092"/>
    </source>
</evidence>
<evidence type="ECO:0000259" key="8">
    <source>
        <dbReference type="Pfam" id="PF06814"/>
    </source>
</evidence>
<evidence type="ECO:0000256" key="6">
    <source>
        <dbReference type="SAM" id="Phobius"/>
    </source>
</evidence>
<dbReference type="OrthoDB" id="1668655at2759"/>
<dbReference type="Pfam" id="PF21904">
    <property type="entry name" value="CAND6-7_N"/>
    <property type="match status" value="1"/>
</dbReference>
<protein>
    <submittedName>
        <fullName evidence="10">Uncharacterized protein</fullName>
    </submittedName>
</protein>
<comment type="subcellular location">
    <subcellularLocation>
        <location evidence="1">Membrane</location>
        <topology evidence="1">Multi-pass membrane protein</topology>
    </subcellularLocation>
</comment>
<evidence type="ECO:0000256" key="5">
    <source>
        <dbReference type="ARBA" id="ARBA00023136"/>
    </source>
</evidence>
<evidence type="ECO:0000256" key="3">
    <source>
        <dbReference type="ARBA" id="ARBA00022729"/>
    </source>
</evidence>
<evidence type="ECO:0000256" key="4">
    <source>
        <dbReference type="ARBA" id="ARBA00022989"/>
    </source>
</evidence>
<feature type="domain" description="GOST seven transmembrane" evidence="8">
    <location>
        <begin position="197"/>
        <end position="438"/>
    </location>
</feature>
<dbReference type="Pfam" id="PF06814">
    <property type="entry name" value="GOST_TM"/>
    <property type="match status" value="1"/>
</dbReference>
<dbReference type="GO" id="GO:0016020">
    <property type="term" value="C:membrane"/>
    <property type="evidence" value="ECO:0007669"/>
    <property type="project" value="UniProtKB-SubCell"/>
</dbReference>
<keyword evidence="11" id="KW-1185">Reference proteome</keyword>
<feature type="chain" id="PRO_5032368536" evidence="7">
    <location>
        <begin position="30"/>
        <end position="460"/>
    </location>
</feature>
<organism evidence="10 11">
    <name type="scientific">Rhododendron simsii</name>
    <name type="common">Sims's rhododendron</name>
    <dbReference type="NCBI Taxonomy" id="118357"/>
    <lineage>
        <taxon>Eukaryota</taxon>
        <taxon>Viridiplantae</taxon>
        <taxon>Streptophyta</taxon>
        <taxon>Embryophyta</taxon>
        <taxon>Tracheophyta</taxon>
        <taxon>Spermatophyta</taxon>
        <taxon>Magnoliopsida</taxon>
        <taxon>eudicotyledons</taxon>
        <taxon>Gunneridae</taxon>
        <taxon>Pentapetalae</taxon>
        <taxon>asterids</taxon>
        <taxon>Ericales</taxon>
        <taxon>Ericaceae</taxon>
        <taxon>Ericoideae</taxon>
        <taxon>Rhodoreae</taxon>
        <taxon>Rhododendron</taxon>
    </lineage>
</organism>
<feature type="transmembrane region" description="Helical" evidence="6">
    <location>
        <begin position="265"/>
        <end position="291"/>
    </location>
</feature>